<evidence type="ECO:0000313" key="3">
    <source>
        <dbReference type="Proteomes" id="UP000823775"/>
    </source>
</evidence>
<organism evidence="2 3">
    <name type="scientific">Datura stramonium</name>
    <name type="common">Jimsonweed</name>
    <name type="synonym">Common thornapple</name>
    <dbReference type="NCBI Taxonomy" id="4076"/>
    <lineage>
        <taxon>Eukaryota</taxon>
        <taxon>Viridiplantae</taxon>
        <taxon>Streptophyta</taxon>
        <taxon>Embryophyta</taxon>
        <taxon>Tracheophyta</taxon>
        <taxon>Spermatophyta</taxon>
        <taxon>Magnoliopsida</taxon>
        <taxon>eudicotyledons</taxon>
        <taxon>Gunneridae</taxon>
        <taxon>Pentapetalae</taxon>
        <taxon>asterids</taxon>
        <taxon>lamiids</taxon>
        <taxon>Solanales</taxon>
        <taxon>Solanaceae</taxon>
        <taxon>Solanoideae</taxon>
        <taxon>Datureae</taxon>
        <taxon>Datura</taxon>
    </lineage>
</organism>
<feature type="non-terminal residue" evidence="2">
    <location>
        <position position="92"/>
    </location>
</feature>
<accession>A0ABS8S559</accession>
<gene>
    <name evidence="2" type="ORF">HAX54_023301</name>
</gene>
<keyword evidence="3" id="KW-1185">Reference proteome</keyword>
<comment type="caution">
    <text evidence="2">The sequence shown here is derived from an EMBL/GenBank/DDBJ whole genome shotgun (WGS) entry which is preliminary data.</text>
</comment>
<reference evidence="2 3" key="1">
    <citation type="journal article" date="2021" name="BMC Genomics">
        <title>Datura genome reveals duplications of psychoactive alkaloid biosynthetic genes and high mutation rate following tissue culture.</title>
        <authorList>
            <person name="Rajewski A."/>
            <person name="Carter-House D."/>
            <person name="Stajich J."/>
            <person name="Litt A."/>
        </authorList>
    </citation>
    <scope>NUCLEOTIDE SEQUENCE [LARGE SCALE GENOMIC DNA]</scope>
    <source>
        <strain evidence="2">AR-01</strain>
    </source>
</reference>
<sequence>MGRTTLGEGWSEWCSRSEDVDFFEENRRCRGPVVDGNKVKVVAPVQRTIGGSGKDGVVPPVVDRNVAGVPDPRMLSSTRKIDGGEESYVVSP</sequence>
<dbReference type="Proteomes" id="UP000823775">
    <property type="component" value="Unassembled WGS sequence"/>
</dbReference>
<dbReference type="EMBL" id="JACEIK010000283">
    <property type="protein sequence ID" value="MCD7454034.1"/>
    <property type="molecule type" value="Genomic_DNA"/>
</dbReference>
<name>A0ABS8S559_DATST</name>
<feature type="region of interest" description="Disordered" evidence="1">
    <location>
        <begin position="52"/>
        <end position="92"/>
    </location>
</feature>
<proteinExistence type="predicted"/>
<evidence type="ECO:0000313" key="2">
    <source>
        <dbReference type="EMBL" id="MCD7454034.1"/>
    </source>
</evidence>
<evidence type="ECO:0000256" key="1">
    <source>
        <dbReference type="SAM" id="MobiDB-lite"/>
    </source>
</evidence>
<protein>
    <submittedName>
        <fullName evidence="2">Uncharacterized protein</fullName>
    </submittedName>
</protein>